<feature type="short sequence motif" description="'HIGH' region" evidence="13">
    <location>
        <begin position="29"/>
        <end position="39"/>
    </location>
</feature>
<dbReference type="PaxDb" id="263820-PTO0084"/>
<accession>Q6L2Y2</accession>
<evidence type="ECO:0000256" key="13">
    <source>
        <dbReference type="HAMAP-Rule" id="MF_00041"/>
    </source>
</evidence>
<evidence type="ECO:0000259" key="14">
    <source>
        <dbReference type="Pfam" id="PF01406"/>
    </source>
</evidence>
<sequence>MRFYDTLSGSVKEFKPMHKNRINIFVCGPTVYDDFHLGHARTYIFFDTIVKFMRSIGYSVFYLQNITDIDDKIIKRAHDEDRSPEEIANRYFNEYLRIMSELGIDSVNYYARATLYIDEIISQIKRMIEKGYAYETSDGVYFCVRKFRDYGELSKQNLDNIIENARGILNEDKRNPEDFVLWKKMKPGEPYWESPWGKGRPGWHIEDTAITETYFGDEYDIHGGGSDLIFPHHEAEIAQMRSISNKRYLAHYWIHTGMINVNREKMSKSLKNYITIKDVLKEYKPNELRFAVLNANFNTSIEFSMDSLNESREALSRIINTYRKLKKIDSESGDYMVDSDYIIKRYMDIMSDNFDTRSLIRELMDFVTDINKNMDHINKDTAGNIIRIFDYINSFMNIIPEERSLNNNIIDSVLNIRSKLRSEKRYDLSDYIRMELEKSGIHIEDKNNKTQWWIE</sequence>
<evidence type="ECO:0000256" key="5">
    <source>
        <dbReference type="ARBA" id="ARBA00022598"/>
    </source>
</evidence>
<dbReference type="Proteomes" id="UP000000438">
    <property type="component" value="Chromosome"/>
</dbReference>
<keyword evidence="10 13" id="KW-0648">Protein biosynthesis</keyword>
<evidence type="ECO:0000256" key="8">
    <source>
        <dbReference type="ARBA" id="ARBA00022833"/>
    </source>
</evidence>
<comment type="cofactor">
    <cofactor evidence="1">
        <name>Zn(2+)</name>
        <dbReference type="ChEBI" id="CHEBI:29105"/>
    </cofactor>
</comment>
<evidence type="ECO:0000313" key="16">
    <source>
        <dbReference type="Proteomes" id="UP000000438"/>
    </source>
</evidence>
<dbReference type="SUPFAM" id="SSF52374">
    <property type="entry name" value="Nucleotidylyl transferase"/>
    <property type="match status" value="1"/>
</dbReference>
<feature type="short sequence motif" description="'KMSKS' region" evidence="13">
    <location>
        <begin position="265"/>
        <end position="269"/>
    </location>
</feature>
<dbReference type="GO" id="GO:0046872">
    <property type="term" value="F:metal ion binding"/>
    <property type="evidence" value="ECO:0007669"/>
    <property type="project" value="UniProtKB-KW"/>
</dbReference>
<gene>
    <name evidence="13" type="primary">cysS</name>
    <name evidence="15" type="ordered locus">PTO0084</name>
</gene>
<dbReference type="Pfam" id="PF01406">
    <property type="entry name" value="tRNA-synt_1e"/>
    <property type="match status" value="1"/>
</dbReference>
<name>Q6L2Y2_PICTO</name>
<dbReference type="STRING" id="263820.PTO0084"/>
<dbReference type="AlphaFoldDB" id="Q6L2Y2"/>
<dbReference type="RefSeq" id="WP_011176885.1">
    <property type="nucleotide sequence ID" value="NC_005877.1"/>
</dbReference>
<dbReference type="FunFam" id="3.40.50.620:FF:000130">
    <property type="entry name" value="Cysteine--tRNA ligase"/>
    <property type="match status" value="1"/>
</dbReference>
<dbReference type="PANTHER" id="PTHR10890:SF3">
    <property type="entry name" value="CYSTEINE--TRNA LIGASE, CYTOPLASMIC"/>
    <property type="match status" value="1"/>
</dbReference>
<comment type="subcellular location">
    <subcellularLocation>
        <location evidence="2 13">Cytoplasm</location>
    </subcellularLocation>
</comment>
<evidence type="ECO:0000256" key="4">
    <source>
        <dbReference type="ARBA" id="ARBA00022490"/>
    </source>
</evidence>
<keyword evidence="5 13" id="KW-0436">Ligase</keyword>
<organism evidence="15 16">
    <name type="scientific">Picrophilus torridus (strain ATCC 700027 / DSM 9790 / JCM 10055 / NBRC 100828 / KAW 2/3)</name>
    <dbReference type="NCBI Taxonomy" id="1122961"/>
    <lineage>
        <taxon>Archaea</taxon>
        <taxon>Methanobacteriati</taxon>
        <taxon>Thermoplasmatota</taxon>
        <taxon>Thermoplasmata</taxon>
        <taxon>Thermoplasmatales</taxon>
        <taxon>Picrophilaceae</taxon>
        <taxon>Picrophilus</taxon>
    </lineage>
</organism>
<keyword evidence="6" id="KW-0479">Metal-binding</keyword>
<dbReference type="PATRIC" id="fig|263820.9.peg.98"/>
<evidence type="ECO:0000256" key="3">
    <source>
        <dbReference type="ARBA" id="ARBA00005594"/>
    </source>
</evidence>
<dbReference type="EC" id="6.1.1.16" evidence="13"/>
<evidence type="ECO:0000256" key="2">
    <source>
        <dbReference type="ARBA" id="ARBA00004496"/>
    </source>
</evidence>
<evidence type="ECO:0000256" key="1">
    <source>
        <dbReference type="ARBA" id="ARBA00001947"/>
    </source>
</evidence>
<keyword evidence="9 13" id="KW-0067">ATP-binding</keyword>
<dbReference type="InterPro" id="IPR009080">
    <property type="entry name" value="tRNAsynth_Ia_anticodon-bd"/>
</dbReference>
<protein>
    <recommendedName>
        <fullName evidence="13">Cysteine--tRNA ligase</fullName>
        <ecNumber evidence="13">6.1.1.16</ecNumber>
    </recommendedName>
    <alternativeName>
        <fullName evidence="13">Cysteinyl-tRNA synthetase</fullName>
        <shortName evidence="13">CysRS</shortName>
    </alternativeName>
</protein>
<evidence type="ECO:0000256" key="11">
    <source>
        <dbReference type="ARBA" id="ARBA00023146"/>
    </source>
</evidence>
<comment type="caution">
    <text evidence="13">Lacks conserved residue(s) required for the propagation of feature annotation.</text>
</comment>
<dbReference type="HOGENOM" id="CLU_013528_0_1_2"/>
<keyword evidence="4 13" id="KW-0963">Cytoplasm</keyword>
<dbReference type="InParanoid" id="Q6L2Y2"/>
<comment type="catalytic activity">
    <reaction evidence="12 13">
        <text>tRNA(Cys) + L-cysteine + ATP = L-cysteinyl-tRNA(Cys) + AMP + diphosphate</text>
        <dbReference type="Rhea" id="RHEA:17773"/>
        <dbReference type="Rhea" id="RHEA-COMP:9661"/>
        <dbReference type="Rhea" id="RHEA-COMP:9679"/>
        <dbReference type="ChEBI" id="CHEBI:30616"/>
        <dbReference type="ChEBI" id="CHEBI:33019"/>
        <dbReference type="ChEBI" id="CHEBI:35235"/>
        <dbReference type="ChEBI" id="CHEBI:78442"/>
        <dbReference type="ChEBI" id="CHEBI:78517"/>
        <dbReference type="ChEBI" id="CHEBI:456215"/>
        <dbReference type="EC" id="6.1.1.16"/>
    </reaction>
</comment>
<dbReference type="GO" id="GO:0005524">
    <property type="term" value="F:ATP binding"/>
    <property type="evidence" value="ECO:0007669"/>
    <property type="project" value="UniProtKB-UniRule"/>
</dbReference>
<keyword evidence="8" id="KW-0862">Zinc</keyword>
<dbReference type="OrthoDB" id="9445at2157"/>
<dbReference type="FunCoup" id="Q6L2Y2">
    <property type="interactions" value="167"/>
</dbReference>
<comment type="similarity">
    <text evidence="3 13">Belongs to the class-I aminoacyl-tRNA synthetase family.</text>
</comment>
<dbReference type="InterPro" id="IPR024909">
    <property type="entry name" value="Cys-tRNA/MSH_ligase"/>
</dbReference>
<dbReference type="eggNOG" id="arCOG00486">
    <property type="taxonomic scope" value="Archaea"/>
</dbReference>
<evidence type="ECO:0000256" key="7">
    <source>
        <dbReference type="ARBA" id="ARBA00022741"/>
    </source>
</evidence>
<dbReference type="InterPro" id="IPR015803">
    <property type="entry name" value="Cys-tRNA-ligase"/>
</dbReference>
<evidence type="ECO:0000256" key="6">
    <source>
        <dbReference type="ARBA" id="ARBA00022723"/>
    </source>
</evidence>
<dbReference type="Gene3D" id="3.40.50.620">
    <property type="entry name" value="HUPs"/>
    <property type="match status" value="1"/>
</dbReference>
<dbReference type="GO" id="GO:0005737">
    <property type="term" value="C:cytoplasm"/>
    <property type="evidence" value="ECO:0007669"/>
    <property type="project" value="UniProtKB-SubCell"/>
</dbReference>
<dbReference type="CDD" id="cd00672">
    <property type="entry name" value="CysRS_core"/>
    <property type="match status" value="1"/>
</dbReference>
<evidence type="ECO:0000256" key="10">
    <source>
        <dbReference type="ARBA" id="ARBA00022917"/>
    </source>
</evidence>
<dbReference type="GO" id="GO:0004817">
    <property type="term" value="F:cysteine-tRNA ligase activity"/>
    <property type="evidence" value="ECO:0007669"/>
    <property type="project" value="UniProtKB-UniRule"/>
</dbReference>
<dbReference type="SUPFAM" id="SSF47323">
    <property type="entry name" value="Anticodon-binding domain of a subclass of class I aminoacyl-tRNA synthetases"/>
    <property type="match status" value="1"/>
</dbReference>
<dbReference type="EMBL" id="AE017261">
    <property type="protein sequence ID" value="AAT42669.1"/>
    <property type="molecule type" value="Genomic_DNA"/>
</dbReference>
<dbReference type="InterPro" id="IPR032678">
    <property type="entry name" value="tRNA-synt_1_cat_dom"/>
</dbReference>
<dbReference type="InterPro" id="IPR014729">
    <property type="entry name" value="Rossmann-like_a/b/a_fold"/>
</dbReference>
<dbReference type="KEGG" id="pto:PTO0084"/>
<evidence type="ECO:0000313" key="15">
    <source>
        <dbReference type="EMBL" id="AAT42669.1"/>
    </source>
</evidence>
<dbReference type="PANTHER" id="PTHR10890">
    <property type="entry name" value="CYSTEINYL-TRNA SYNTHETASE"/>
    <property type="match status" value="1"/>
</dbReference>
<dbReference type="NCBIfam" id="TIGR00435">
    <property type="entry name" value="cysS"/>
    <property type="match status" value="1"/>
</dbReference>
<dbReference type="HAMAP" id="MF_00041">
    <property type="entry name" value="Cys_tRNA_synth"/>
    <property type="match status" value="1"/>
</dbReference>
<dbReference type="GeneID" id="2844994"/>
<evidence type="ECO:0000256" key="9">
    <source>
        <dbReference type="ARBA" id="ARBA00022840"/>
    </source>
</evidence>
<feature type="domain" description="tRNA synthetases class I catalytic" evidence="14">
    <location>
        <begin position="14"/>
        <end position="311"/>
    </location>
</feature>
<evidence type="ECO:0000256" key="12">
    <source>
        <dbReference type="ARBA" id="ARBA00047398"/>
    </source>
</evidence>
<feature type="binding site" evidence="13">
    <location>
        <position position="268"/>
    </location>
    <ligand>
        <name>ATP</name>
        <dbReference type="ChEBI" id="CHEBI:30616"/>
    </ligand>
</feature>
<dbReference type="PRINTS" id="PR00983">
    <property type="entry name" value="TRNASYNTHCYS"/>
</dbReference>
<keyword evidence="11 13" id="KW-0030">Aminoacyl-tRNA synthetase</keyword>
<dbReference type="Gene3D" id="1.20.120.1910">
    <property type="entry name" value="Cysteine-tRNA ligase, C-terminal anti-codon recognition domain"/>
    <property type="match status" value="1"/>
</dbReference>
<keyword evidence="7 13" id="KW-0547">Nucleotide-binding</keyword>
<proteinExistence type="inferred from homology"/>
<dbReference type="GO" id="GO:0006423">
    <property type="term" value="P:cysteinyl-tRNA aminoacylation"/>
    <property type="evidence" value="ECO:0007669"/>
    <property type="project" value="UniProtKB-UniRule"/>
</dbReference>
<reference evidence="15 16" key="1">
    <citation type="journal article" date="2004" name="Proc. Natl. Acad. Sci. U.S.A.">
        <title>Genome sequence of Picrophilus torridus and its implications for life around pH 0.</title>
        <authorList>
            <person name="Futterer O."/>
            <person name="Angelov A."/>
            <person name="Liesegang H."/>
            <person name="Gottschalk G."/>
            <person name="Schleper C."/>
            <person name="Schepers B."/>
            <person name="Dock C."/>
            <person name="Antranikian G."/>
            <person name="Liebl W."/>
        </authorList>
    </citation>
    <scope>NUCLEOTIDE SEQUENCE [LARGE SCALE GENOMIC DNA]</scope>
    <source>
        <strain evidence="16">ATCC 700027 / DSM 9790 / JCM 10055 / NBRC 100828</strain>
    </source>
</reference>